<dbReference type="Pfam" id="PF13191">
    <property type="entry name" value="AAA_16"/>
    <property type="match status" value="1"/>
</dbReference>
<geneLocation type="plasmid" evidence="5">
    <name>pjcm18538 dna</name>
</geneLocation>
<evidence type="ECO:0000313" key="5">
    <source>
        <dbReference type="Proteomes" id="UP000467428"/>
    </source>
</evidence>
<feature type="domain" description="HTH luxR-type" evidence="3">
    <location>
        <begin position="868"/>
        <end position="933"/>
    </location>
</feature>
<reference evidence="4 5" key="1">
    <citation type="journal article" date="2019" name="Emerg. Microbes Infect.">
        <title>Comprehensive subspecies identification of 175 nontuberculous mycobacteria species based on 7547 genomic profiles.</title>
        <authorList>
            <person name="Matsumoto Y."/>
            <person name="Kinjo T."/>
            <person name="Motooka D."/>
            <person name="Nabeya D."/>
            <person name="Jung N."/>
            <person name="Uechi K."/>
            <person name="Horii T."/>
            <person name="Iida T."/>
            <person name="Fujita J."/>
            <person name="Nakamura S."/>
        </authorList>
    </citation>
    <scope>NUCLEOTIDE SEQUENCE [LARGE SCALE GENOMIC DNA]</scope>
    <source>
        <strain evidence="4 5">JCM 18538</strain>
    </source>
</reference>
<dbReference type="InterPro" id="IPR036388">
    <property type="entry name" value="WH-like_DNA-bd_sf"/>
</dbReference>
<dbReference type="GO" id="GO:0006355">
    <property type="term" value="P:regulation of DNA-templated transcription"/>
    <property type="evidence" value="ECO:0007669"/>
    <property type="project" value="InterPro"/>
</dbReference>
<dbReference type="Gene3D" id="1.25.40.10">
    <property type="entry name" value="Tetratricopeptide repeat domain"/>
    <property type="match status" value="2"/>
</dbReference>
<dbReference type="SMART" id="SM00421">
    <property type="entry name" value="HTH_LUXR"/>
    <property type="match status" value="1"/>
</dbReference>
<keyword evidence="1" id="KW-0547">Nucleotide-binding</keyword>
<proteinExistence type="predicted"/>
<dbReference type="GO" id="GO:0003677">
    <property type="term" value="F:DNA binding"/>
    <property type="evidence" value="ECO:0007669"/>
    <property type="project" value="InterPro"/>
</dbReference>
<dbReference type="Pfam" id="PF00196">
    <property type="entry name" value="GerE"/>
    <property type="match status" value="1"/>
</dbReference>
<gene>
    <name evidence="4" type="ORF">MARA_30070</name>
</gene>
<dbReference type="PANTHER" id="PTHR16305:SF35">
    <property type="entry name" value="TRANSCRIPTIONAL ACTIVATOR DOMAIN"/>
    <property type="match status" value="1"/>
</dbReference>
<evidence type="ECO:0000259" key="3">
    <source>
        <dbReference type="PROSITE" id="PS50043"/>
    </source>
</evidence>
<dbReference type="InterPro" id="IPR027417">
    <property type="entry name" value="P-loop_NTPase"/>
</dbReference>
<dbReference type="SUPFAM" id="SSF52540">
    <property type="entry name" value="P-loop containing nucleoside triphosphate hydrolases"/>
    <property type="match status" value="1"/>
</dbReference>
<dbReference type="InterPro" id="IPR016032">
    <property type="entry name" value="Sig_transdc_resp-reg_C-effctor"/>
</dbReference>
<evidence type="ECO:0000313" key="4">
    <source>
        <dbReference type="EMBL" id="BBY49539.1"/>
    </source>
</evidence>
<keyword evidence="5" id="KW-1185">Reference proteome</keyword>
<dbReference type="KEGG" id="marz:MARA_30070"/>
<name>A0A7I7S006_9MYCO</name>
<organism evidence="4 5">
    <name type="scientific">Mycolicibacterium arabiense</name>
    <dbReference type="NCBI Taxonomy" id="1286181"/>
    <lineage>
        <taxon>Bacteria</taxon>
        <taxon>Bacillati</taxon>
        <taxon>Actinomycetota</taxon>
        <taxon>Actinomycetes</taxon>
        <taxon>Mycobacteriales</taxon>
        <taxon>Mycobacteriaceae</taxon>
        <taxon>Mycolicibacterium</taxon>
    </lineage>
</organism>
<dbReference type="InterPro" id="IPR041664">
    <property type="entry name" value="AAA_16"/>
</dbReference>
<accession>A0A7I7S006</accession>
<dbReference type="InterPro" id="IPR000792">
    <property type="entry name" value="Tscrpt_reg_LuxR_C"/>
</dbReference>
<dbReference type="EMBL" id="AP022593">
    <property type="protein sequence ID" value="BBY49539.1"/>
    <property type="molecule type" value="Genomic_DNA"/>
</dbReference>
<dbReference type="GO" id="GO:0005524">
    <property type="term" value="F:ATP binding"/>
    <property type="evidence" value="ECO:0007669"/>
    <property type="project" value="UniProtKB-KW"/>
</dbReference>
<dbReference type="AlphaFoldDB" id="A0A7I7S006"/>
<dbReference type="PANTHER" id="PTHR16305">
    <property type="entry name" value="TESTICULAR SOLUBLE ADENYLYL CYCLASE"/>
    <property type="match status" value="1"/>
</dbReference>
<dbReference type="GO" id="GO:0004016">
    <property type="term" value="F:adenylate cyclase activity"/>
    <property type="evidence" value="ECO:0007669"/>
    <property type="project" value="TreeGrafter"/>
</dbReference>
<dbReference type="GO" id="GO:0005737">
    <property type="term" value="C:cytoplasm"/>
    <property type="evidence" value="ECO:0007669"/>
    <property type="project" value="TreeGrafter"/>
</dbReference>
<dbReference type="Proteomes" id="UP000467428">
    <property type="component" value="Chromosome"/>
</dbReference>
<protein>
    <submittedName>
        <fullName evidence="4">Transcriptional regulator</fullName>
    </submittedName>
</protein>
<dbReference type="CDD" id="cd06170">
    <property type="entry name" value="LuxR_C_like"/>
    <property type="match status" value="1"/>
</dbReference>
<dbReference type="InterPro" id="IPR011990">
    <property type="entry name" value="TPR-like_helical_dom_sf"/>
</dbReference>
<evidence type="ECO:0000256" key="1">
    <source>
        <dbReference type="ARBA" id="ARBA00022741"/>
    </source>
</evidence>
<dbReference type="PROSITE" id="PS50043">
    <property type="entry name" value="HTH_LUXR_2"/>
    <property type="match status" value="1"/>
</dbReference>
<dbReference type="SUPFAM" id="SSF46894">
    <property type="entry name" value="C-terminal effector domain of the bipartite response regulators"/>
    <property type="match status" value="1"/>
</dbReference>
<evidence type="ECO:0000256" key="2">
    <source>
        <dbReference type="ARBA" id="ARBA00022840"/>
    </source>
</evidence>
<dbReference type="PRINTS" id="PR00038">
    <property type="entry name" value="HTHLUXR"/>
</dbReference>
<sequence length="940" mass="100213">MVSNEVARLAELKIGYSHRVVERPAESRAVAEFLKSAETHPSVLVIKGEPGIGKTTLWQAAMGMASERGFRVFGARADQAGGAYATVADLLAGIEPGLVEFLPAVQRIALDRVGHRVDDRRDGPPTDERVVASAFLSIADRLTPSSPVLVAIDDAQWLDPSSRAVVAFAVRRLRGRIGVLVTERTDTTAGGGADWLRVAGLLGVQRIRMSPLETTGLRAVLTANLGRTFSLTALTRIAELSGGNPFYALELARAMGDRPLPDDVALPPSLAGLVGDRLGRLDQESQLVLFAAAAAGTPTVDLLARVTDRSPHQVVDLLEAAEIEGIVVIGGNRVRFTHPLLARGAYDLGSPQRRRAMHATLSRIVEHPEPRARHLALAATAPDPATLGALDDAAARARSRGAPAAAAELLDLAVALDATDPHRRIRAADHHFRAGDADRARHLLAGLVDELPAGPLRAQALNQLARVCVYDDSFAEAAQLAARAVAEGDADAATAMASRTLLAFTQFHGGAAAEALDSIAEALRLADRVDDPALTSQALAMRVTIDFHLGLGVDHAGLRRALELEDRDADALFALRASAVDVFIQGWTGHLEGAAAAAEDLRRRCAERGAENDLMAMTGHATLIEIWRGDFAKAQQLSDETMARAEMAGGDLIWIIALTLRATVAAHTGRIDQARSNAREAIALAERGDAPHLAAWPTLAMAAAEVSVADYAAALTAARRLIDGAADLAHAGDVVSMWFVPDAVEALIAVGRADEALPLIEALEANGRRLDRPRLLATGARCRAMWFAAHRDLPSAVRSAHEAMAHHDRLPMPFERARTQLVLGRLERRQRRSGAARDTLTEVLREFERMGAAAWAERARAALASGATAGPANGLSPSEQRVAELAVNGMSNRDLAQALSISLKTVEANLTQIYRKLGIRSRAQLAQRIGSQPDHPVRPQ</sequence>
<keyword evidence="2" id="KW-0067">ATP-binding</keyword>
<dbReference type="Gene3D" id="3.40.50.300">
    <property type="entry name" value="P-loop containing nucleotide triphosphate hydrolases"/>
    <property type="match status" value="1"/>
</dbReference>
<dbReference type="Gene3D" id="1.10.10.10">
    <property type="entry name" value="Winged helix-like DNA-binding domain superfamily/Winged helix DNA-binding domain"/>
    <property type="match status" value="1"/>
</dbReference>